<name>A0A2M9ZU87_9LEPT</name>
<evidence type="ECO:0000256" key="1">
    <source>
        <dbReference type="ARBA" id="ARBA00006817"/>
    </source>
</evidence>
<protein>
    <recommendedName>
        <fullName evidence="2">Activator of Hsp90 ATPase homologue 1/2-like C-terminal domain-containing protein</fullName>
    </recommendedName>
</protein>
<dbReference type="Proteomes" id="UP000231843">
    <property type="component" value="Unassembled WGS sequence"/>
</dbReference>
<comment type="similarity">
    <text evidence="1">Belongs to the AHA1 family.</text>
</comment>
<dbReference type="InterPro" id="IPR023393">
    <property type="entry name" value="START-like_dom_sf"/>
</dbReference>
<dbReference type="Gene3D" id="3.30.530.20">
    <property type="match status" value="1"/>
</dbReference>
<dbReference type="EMBL" id="NPEA01000011">
    <property type="protein sequence ID" value="PJZ75595.1"/>
    <property type="molecule type" value="Genomic_DNA"/>
</dbReference>
<evidence type="ECO:0000313" key="4">
    <source>
        <dbReference type="Proteomes" id="UP000231843"/>
    </source>
</evidence>
<dbReference type="Pfam" id="PF08327">
    <property type="entry name" value="AHSA1"/>
    <property type="match status" value="1"/>
</dbReference>
<dbReference type="SUPFAM" id="SSF55961">
    <property type="entry name" value="Bet v1-like"/>
    <property type="match status" value="1"/>
</dbReference>
<dbReference type="OrthoDB" id="190358at2"/>
<sequence length="166" mass="18863">MDSTLQEILGGSIGFSQGIVGGNRMKTAEYKLQVSKFIKAKREKVFEAWIQPEIMKKWGCPKELKIGEIQMDFRVGGKFRTSMLGNEDVYIATGIYQEIILNEKLVFTHGWEGPQREETLVTVIFEDKNGGTEIILTHEKLSSESSMEGHKEGWISTLENLELQFT</sequence>
<dbReference type="CDD" id="cd07814">
    <property type="entry name" value="SRPBCC_CalC_Aha1-like"/>
    <property type="match status" value="1"/>
</dbReference>
<comment type="caution">
    <text evidence="3">The sequence shown here is derived from an EMBL/GenBank/DDBJ whole genome shotgun (WGS) entry which is preliminary data.</text>
</comment>
<reference evidence="3 4" key="1">
    <citation type="submission" date="2017-07" db="EMBL/GenBank/DDBJ databases">
        <title>Leptospira spp. isolated from tropical soils.</title>
        <authorList>
            <person name="Thibeaux R."/>
            <person name="Iraola G."/>
            <person name="Ferres I."/>
            <person name="Bierque E."/>
            <person name="Girault D."/>
            <person name="Soupe-Gilbert M.-E."/>
            <person name="Picardeau M."/>
            <person name="Goarant C."/>
        </authorList>
    </citation>
    <scope>NUCLEOTIDE SEQUENCE [LARGE SCALE GENOMIC DNA]</scope>
    <source>
        <strain evidence="3 4">ES4-C-A1</strain>
    </source>
</reference>
<organism evidence="3 4">
    <name type="scientific">Leptospira neocaledonica</name>
    <dbReference type="NCBI Taxonomy" id="2023192"/>
    <lineage>
        <taxon>Bacteria</taxon>
        <taxon>Pseudomonadati</taxon>
        <taxon>Spirochaetota</taxon>
        <taxon>Spirochaetia</taxon>
        <taxon>Leptospirales</taxon>
        <taxon>Leptospiraceae</taxon>
        <taxon>Leptospira</taxon>
    </lineage>
</organism>
<accession>A0A2M9ZU87</accession>
<gene>
    <name evidence="3" type="ORF">CH365_17765</name>
</gene>
<keyword evidence="4" id="KW-1185">Reference proteome</keyword>
<feature type="domain" description="Activator of Hsp90 ATPase homologue 1/2-like C-terminal" evidence="2">
    <location>
        <begin position="39"/>
        <end position="162"/>
    </location>
</feature>
<proteinExistence type="inferred from homology"/>
<dbReference type="InterPro" id="IPR013538">
    <property type="entry name" value="ASHA1/2-like_C"/>
</dbReference>
<dbReference type="AlphaFoldDB" id="A0A2M9ZU87"/>
<evidence type="ECO:0000259" key="2">
    <source>
        <dbReference type="Pfam" id="PF08327"/>
    </source>
</evidence>
<evidence type="ECO:0000313" key="3">
    <source>
        <dbReference type="EMBL" id="PJZ75595.1"/>
    </source>
</evidence>